<keyword evidence="2" id="KW-0812">Transmembrane</keyword>
<feature type="transmembrane region" description="Helical" evidence="2">
    <location>
        <begin position="20"/>
        <end position="44"/>
    </location>
</feature>
<evidence type="ECO:0000313" key="4">
    <source>
        <dbReference type="Proteomes" id="UP001418222"/>
    </source>
</evidence>
<evidence type="ECO:0000313" key="3">
    <source>
        <dbReference type="EMBL" id="KAK8947381.1"/>
    </source>
</evidence>
<protein>
    <submittedName>
        <fullName evidence="3">Uncharacterized protein</fullName>
    </submittedName>
</protein>
<evidence type="ECO:0000256" key="2">
    <source>
        <dbReference type="SAM" id="Phobius"/>
    </source>
</evidence>
<name>A0AAP0BT36_9ASPA</name>
<organism evidence="3 4">
    <name type="scientific">Platanthera zijinensis</name>
    <dbReference type="NCBI Taxonomy" id="2320716"/>
    <lineage>
        <taxon>Eukaryota</taxon>
        <taxon>Viridiplantae</taxon>
        <taxon>Streptophyta</taxon>
        <taxon>Embryophyta</taxon>
        <taxon>Tracheophyta</taxon>
        <taxon>Spermatophyta</taxon>
        <taxon>Magnoliopsida</taxon>
        <taxon>Liliopsida</taxon>
        <taxon>Asparagales</taxon>
        <taxon>Orchidaceae</taxon>
        <taxon>Orchidoideae</taxon>
        <taxon>Orchideae</taxon>
        <taxon>Orchidinae</taxon>
        <taxon>Platanthera</taxon>
    </lineage>
</organism>
<evidence type="ECO:0000256" key="1">
    <source>
        <dbReference type="SAM" id="MobiDB-lite"/>
    </source>
</evidence>
<keyword evidence="4" id="KW-1185">Reference proteome</keyword>
<keyword evidence="2" id="KW-0472">Membrane</keyword>
<gene>
    <name evidence="3" type="ORF">KSP39_PZI006517</name>
</gene>
<dbReference type="AlphaFoldDB" id="A0AAP0BT36"/>
<sequence>METINPTTAEIAAATAVAPTAFVFLAITTIVAATAAIFPAIAVATSLRPRLPVATEGGHATARFPPPLRGGSLLPKAGGLPSA</sequence>
<dbReference type="EMBL" id="JBBWWQ010000005">
    <property type="protein sequence ID" value="KAK8947381.1"/>
    <property type="molecule type" value="Genomic_DNA"/>
</dbReference>
<accession>A0AAP0BT36</accession>
<feature type="region of interest" description="Disordered" evidence="1">
    <location>
        <begin position="58"/>
        <end position="83"/>
    </location>
</feature>
<reference evidence="3 4" key="1">
    <citation type="journal article" date="2022" name="Nat. Plants">
        <title>Genomes of leafy and leafless Platanthera orchids illuminate the evolution of mycoheterotrophy.</title>
        <authorList>
            <person name="Li M.H."/>
            <person name="Liu K.W."/>
            <person name="Li Z."/>
            <person name="Lu H.C."/>
            <person name="Ye Q.L."/>
            <person name="Zhang D."/>
            <person name="Wang J.Y."/>
            <person name="Li Y.F."/>
            <person name="Zhong Z.M."/>
            <person name="Liu X."/>
            <person name="Yu X."/>
            <person name="Liu D.K."/>
            <person name="Tu X.D."/>
            <person name="Liu B."/>
            <person name="Hao Y."/>
            <person name="Liao X.Y."/>
            <person name="Jiang Y.T."/>
            <person name="Sun W.H."/>
            <person name="Chen J."/>
            <person name="Chen Y.Q."/>
            <person name="Ai Y."/>
            <person name="Zhai J.W."/>
            <person name="Wu S.S."/>
            <person name="Zhou Z."/>
            <person name="Hsiao Y.Y."/>
            <person name="Wu W.L."/>
            <person name="Chen Y.Y."/>
            <person name="Lin Y.F."/>
            <person name="Hsu J.L."/>
            <person name="Li C.Y."/>
            <person name="Wang Z.W."/>
            <person name="Zhao X."/>
            <person name="Zhong W.Y."/>
            <person name="Ma X.K."/>
            <person name="Ma L."/>
            <person name="Huang J."/>
            <person name="Chen G.Z."/>
            <person name="Huang M.Z."/>
            <person name="Huang L."/>
            <person name="Peng D.H."/>
            <person name="Luo Y.B."/>
            <person name="Zou S.Q."/>
            <person name="Chen S.P."/>
            <person name="Lan S."/>
            <person name="Tsai W.C."/>
            <person name="Van de Peer Y."/>
            <person name="Liu Z.J."/>
        </authorList>
    </citation>
    <scope>NUCLEOTIDE SEQUENCE [LARGE SCALE GENOMIC DNA]</scope>
    <source>
        <strain evidence="3">Lor287</strain>
    </source>
</reference>
<proteinExistence type="predicted"/>
<dbReference type="Proteomes" id="UP001418222">
    <property type="component" value="Unassembled WGS sequence"/>
</dbReference>
<keyword evidence="2" id="KW-1133">Transmembrane helix</keyword>
<comment type="caution">
    <text evidence="3">The sequence shown here is derived from an EMBL/GenBank/DDBJ whole genome shotgun (WGS) entry which is preliminary data.</text>
</comment>